<evidence type="ECO:0000256" key="18">
    <source>
        <dbReference type="HAMAP-Rule" id="MF_00021"/>
    </source>
</evidence>
<dbReference type="AlphaFoldDB" id="A0A449AQ43"/>
<evidence type="ECO:0000313" key="21">
    <source>
        <dbReference type="Proteomes" id="UP000290495"/>
    </source>
</evidence>
<keyword evidence="5 18" id="KW-0547">Nucleotide-binding</keyword>
<dbReference type="Pfam" id="PF02926">
    <property type="entry name" value="THUMP"/>
    <property type="match status" value="1"/>
</dbReference>
<evidence type="ECO:0000259" key="19">
    <source>
        <dbReference type="PROSITE" id="PS51165"/>
    </source>
</evidence>
<dbReference type="SMART" id="SM00981">
    <property type="entry name" value="THUMP"/>
    <property type="match status" value="1"/>
</dbReference>
<accession>A0A449AQ43</accession>
<evidence type="ECO:0000256" key="5">
    <source>
        <dbReference type="ARBA" id="ARBA00022741"/>
    </source>
</evidence>
<evidence type="ECO:0000256" key="17">
    <source>
        <dbReference type="ARBA" id="ARBA00080570"/>
    </source>
</evidence>
<dbReference type="GO" id="GO:0005524">
    <property type="term" value="F:ATP binding"/>
    <property type="evidence" value="ECO:0007669"/>
    <property type="project" value="UniProtKB-UniRule"/>
</dbReference>
<evidence type="ECO:0000256" key="12">
    <source>
        <dbReference type="ARBA" id="ARBA00061472"/>
    </source>
</evidence>
<evidence type="ECO:0000313" key="20">
    <source>
        <dbReference type="EMBL" id="VEU68669.1"/>
    </source>
</evidence>
<dbReference type="CDD" id="cd11716">
    <property type="entry name" value="THUMP_ThiI"/>
    <property type="match status" value="1"/>
</dbReference>
<dbReference type="Proteomes" id="UP000290495">
    <property type="component" value="Chromosome"/>
</dbReference>
<comment type="catalytic activity">
    <reaction evidence="10 18">
        <text>[ThiS sulfur-carrier protein]-C-terminal Gly-Gly-AMP + S-sulfanyl-L-cysteinyl-[cysteine desulfurase] + AH2 = [ThiS sulfur-carrier protein]-C-terminal-Gly-aminoethanethioate + L-cysteinyl-[cysteine desulfurase] + A + AMP + 2 H(+)</text>
        <dbReference type="Rhea" id="RHEA:43340"/>
        <dbReference type="Rhea" id="RHEA-COMP:12157"/>
        <dbReference type="Rhea" id="RHEA-COMP:12158"/>
        <dbReference type="Rhea" id="RHEA-COMP:12910"/>
        <dbReference type="Rhea" id="RHEA-COMP:19908"/>
        <dbReference type="ChEBI" id="CHEBI:13193"/>
        <dbReference type="ChEBI" id="CHEBI:15378"/>
        <dbReference type="ChEBI" id="CHEBI:17499"/>
        <dbReference type="ChEBI" id="CHEBI:29950"/>
        <dbReference type="ChEBI" id="CHEBI:61963"/>
        <dbReference type="ChEBI" id="CHEBI:90618"/>
        <dbReference type="ChEBI" id="CHEBI:232372"/>
        <dbReference type="ChEBI" id="CHEBI:456215"/>
    </reaction>
</comment>
<keyword evidence="7 18" id="KW-0694">RNA-binding</keyword>
<feature type="binding site" evidence="18">
    <location>
        <position position="278"/>
    </location>
    <ligand>
        <name>ATP</name>
        <dbReference type="ChEBI" id="CHEBI:30616"/>
    </ligand>
</feature>
<organism evidence="20 21">
    <name type="scientific">Mycoplasmopsis canis</name>
    <dbReference type="NCBI Taxonomy" id="29555"/>
    <lineage>
        <taxon>Bacteria</taxon>
        <taxon>Bacillati</taxon>
        <taxon>Mycoplasmatota</taxon>
        <taxon>Mycoplasmoidales</taxon>
        <taxon>Metamycoplasmataceae</taxon>
        <taxon>Mycoplasmopsis</taxon>
    </lineage>
</organism>
<keyword evidence="8 18" id="KW-0784">Thiamine biosynthesis</keyword>
<dbReference type="GO" id="GO:0004810">
    <property type="term" value="F:CCA tRNA nucleotidyltransferase activity"/>
    <property type="evidence" value="ECO:0007669"/>
    <property type="project" value="InterPro"/>
</dbReference>
<dbReference type="InterPro" id="IPR004114">
    <property type="entry name" value="THUMP_dom"/>
</dbReference>
<dbReference type="GO" id="GO:0009229">
    <property type="term" value="P:thiamine diphosphate biosynthetic process"/>
    <property type="evidence" value="ECO:0007669"/>
    <property type="project" value="UniProtKB-UniRule"/>
</dbReference>
<dbReference type="RefSeq" id="WP_004794417.1">
    <property type="nucleotide sequence ID" value="NZ_LR215010.1"/>
</dbReference>
<evidence type="ECO:0000256" key="15">
    <source>
        <dbReference type="ARBA" id="ARBA00075337"/>
    </source>
</evidence>
<keyword evidence="3 18" id="KW-0820">tRNA-binding</keyword>
<dbReference type="GO" id="GO:0005829">
    <property type="term" value="C:cytosol"/>
    <property type="evidence" value="ECO:0007669"/>
    <property type="project" value="TreeGrafter"/>
</dbReference>
<proteinExistence type="inferred from homology"/>
<dbReference type="InterPro" id="IPR049961">
    <property type="entry name" value="ThiI_N"/>
</dbReference>
<dbReference type="Gene3D" id="3.40.50.620">
    <property type="entry name" value="HUPs"/>
    <property type="match status" value="1"/>
</dbReference>
<keyword evidence="2 18" id="KW-0963">Cytoplasm</keyword>
<evidence type="ECO:0000256" key="11">
    <source>
        <dbReference type="ARBA" id="ARBA00058382"/>
    </source>
</evidence>
<evidence type="ECO:0000256" key="14">
    <source>
        <dbReference type="ARBA" id="ARBA00071867"/>
    </source>
</evidence>
<dbReference type="EMBL" id="LR215010">
    <property type="protein sequence ID" value="VEU68669.1"/>
    <property type="molecule type" value="Genomic_DNA"/>
</dbReference>
<comment type="pathway">
    <text evidence="18">Cofactor biosynthesis; thiamine diphosphate biosynthesis.</text>
</comment>
<dbReference type="PANTHER" id="PTHR43209:SF1">
    <property type="entry name" value="TRNA SULFURTRANSFERASE"/>
    <property type="match status" value="1"/>
</dbReference>
<evidence type="ECO:0000256" key="10">
    <source>
        <dbReference type="ARBA" id="ARBA00052330"/>
    </source>
</evidence>
<evidence type="ECO:0000256" key="1">
    <source>
        <dbReference type="ARBA" id="ARBA00004496"/>
    </source>
</evidence>
<comment type="catalytic activity">
    <reaction evidence="9 18">
        <text>[ThiI sulfur-carrier protein]-S-sulfanyl-L-cysteine + a uridine in tRNA + 2 reduced [2Fe-2S]-[ferredoxin] + ATP + H(+) = [ThiI sulfur-carrier protein]-L-cysteine + a 4-thiouridine in tRNA + 2 oxidized [2Fe-2S]-[ferredoxin] + AMP + diphosphate</text>
        <dbReference type="Rhea" id="RHEA:24176"/>
        <dbReference type="Rhea" id="RHEA-COMP:10000"/>
        <dbReference type="Rhea" id="RHEA-COMP:10001"/>
        <dbReference type="Rhea" id="RHEA-COMP:13337"/>
        <dbReference type="Rhea" id="RHEA-COMP:13338"/>
        <dbReference type="Rhea" id="RHEA-COMP:13339"/>
        <dbReference type="Rhea" id="RHEA-COMP:13340"/>
        <dbReference type="ChEBI" id="CHEBI:15378"/>
        <dbReference type="ChEBI" id="CHEBI:29950"/>
        <dbReference type="ChEBI" id="CHEBI:30616"/>
        <dbReference type="ChEBI" id="CHEBI:33019"/>
        <dbReference type="ChEBI" id="CHEBI:33737"/>
        <dbReference type="ChEBI" id="CHEBI:33738"/>
        <dbReference type="ChEBI" id="CHEBI:61963"/>
        <dbReference type="ChEBI" id="CHEBI:65315"/>
        <dbReference type="ChEBI" id="CHEBI:136798"/>
        <dbReference type="ChEBI" id="CHEBI:456215"/>
        <dbReference type="EC" id="2.8.1.4"/>
    </reaction>
</comment>
<dbReference type="Pfam" id="PF02568">
    <property type="entry name" value="ThiI"/>
    <property type="match status" value="1"/>
</dbReference>
<name>A0A449AQ43_9BACT</name>
<dbReference type="GO" id="GO:0052837">
    <property type="term" value="P:thiazole biosynthetic process"/>
    <property type="evidence" value="ECO:0007669"/>
    <property type="project" value="TreeGrafter"/>
</dbReference>
<evidence type="ECO:0000256" key="8">
    <source>
        <dbReference type="ARBA" id="ARBA00022977"/>
    </source>
</evidence>
<dbReference type="SUPFAM" id="SSF143437">
    <property type="entry name" value="THUMP domain-like"/>
    <property type="match status" value="1"/>
</dbReference>
<dbReference type="InterPro" id="IPR050102">
    <property type="entry name" value="tRNA_sulfurtransferase_ThiI"/>
</dbReference>
<dbReference type="HAMAP" id="MF_00021">
    <property type="entry name" value="ThiI"/>
    <property type="match status" value="1"/>
</dbReference>
<dbReference type="InterPro" id="IPR020536">
    <property type="entry name" value="ThiI_AANH"/>
</dbReference>
<dbReference type="GO" id="GO:0002937">
    <property type="term" value="P:tRNA 4-thiouridine biosynthesis"/>
    <property type="evidence" value="ECO:0007669"/>
    <property type="project" value="TreeGrafter"/>
</dbReference>
<dbReference type="CDD" id="cd01712">
    <property type="entry name" value="PPase_ThiI"/>
    <property type="match status" value="1"/>
</dbReference>
<dbReference type="InterPro" id="IPR014729">
    <property type="entry name" value="Rossmann-like_a/b/a_fold"/>
</dbReference>
<dbReference type="GO" id="GO:0140741">
    <property type="term" value="F:tRNA-uracil-4 sulfurtransferase activity"/>
    <property type="evidence" value="ECO:0007669"/>
    <property type="project" value="UniProtKB-EC"/>
</dbReference>
<reference evidence="20 21" key="1">
    <citation type="submission" date="2019-01" db="EMBL/GenBank/DDBJ databases">
        <authorList>
            <consortium name="Pathogen Informatics"/>
        </authorList>
    </citation>
    <scope>NUCLEOTIDE SEQUENCE [LARGE SCALE GENOMIC DNA]</scope>
    <source>
        <strain evidence="20 21">NCTC10146</strain>
    </source>
</reference>
<feature type="binding site" evidence="18">
    <location>
        <begin position="199"/>
        <end position="200"/>
    </location>
    <ligand>
        <name>ATP</name>
        <dbReference type="ChEBI" id="CHEBI:30616"/>
    </ligand>
</feature>
<dbReference type="InterPro" id="IPR054173">
    <property type="entry name" value="ThiI_fer"/>
</dbReference>
<dbReference type="Gene3D" id="3.30.2130.30">
    <property type="match status" value="1"/>
</dbReference>
<protein>
    <recommendedName>
        <fullName evidence="14 18">Probable tRNA sulfurtransferase</fullName>
        <ecNumber evidence="13 18">2.8.1.4</ecNumber>
    </recommendedName>
    <alternativeName>
        <fullName evidence="15 18">Sulfur carrier protein ThiS sulfurtransferase</fullName>
    </alternativeName>
    <alternativeName>
        <fullName evidence="16 18">Thiamine biosynthesis protein ThiI</fullName>
    </alternativeName>
    <alternativeName>
        <fullName evidence="17 18">tRNA 4-thiouridine synthase</fullName>
    </alternativeName>
</protein>
<keyword evidence="4 18" id="KW-0808">Transferase</keyword>
<feature type="binding site" evidence="18">
    <location>
        <position position="287"/>
    </location>
    <ligand>
        <name>ATP</name>
        <dbReference type="ChEBI" id="CHEBI:30616"/>
    </ligand>
</feature>
<gene>
    <name evidence="20" type="primary">MCYN0240</name>
    <name evidence="18" type="synonym">thiI</name>
    <name evidence="20" type="ORF">NCTC10146_00116</name>
</gene>
<dbReference type="InterPro" id="IPR003720">
    <property type="entry name" value="tRNA_STrfase"/>
</dbReference>
<dbReference type="SUPFAM" id="SSF52402">
    <property type="entry name" value="Adenine nucleotide alpha hydrolases-like"/>
    <property type="match status" value="1"/>
</dbReference>
<evidence type="ECO:0000256" key="13">
    <source>
        <dbReference type="ARBA" id="ARBA00066827"/>
    </source>
</evidence>
<dbReference type="EC" id="2.8.1.4" evidence="13 18"/>
<dbReference type="GO" id="GO:0009228">
    <property type="term" value="P:thiamine biosynthetic process"/>
    <property type="evidence" value="ECO:0007669"/>
    <property type="project" value="UniProtKB-KW"/>
</dbReference>
<comment type="function">
    <text evidence="11 18">Catalyzes the ATP-dependent transfer of a sulfur to tRNA to produce 4-thiouridine in position 8 of tRNAs, which functions as a near-UV photosensor. Also catalyzes the transfer of sulfur to the sulfur carrier protein ThiS, forming ThiS-thiocarboxylate. This is a step in the synthesis of thiazole, in the thiamine biosynthesis pathway. The sulfur is donated as persulfide by IscS.</text>
</comment>
<sequence>MYKKILIRYGELVLKKKNRKTFINQLSNNIAHIVGIKPEVEFDRMYIPYSEENINKLNYVFGISSFSPVIVSENNIEDFKSNIEKLLLPETRTFKISARRNYKKFELTSDELNRELGGHLLRKFSEIQGLKVDVHNPDQTFYIEVRNGRTYLFSNYINGLGGLPVGVSGKVLHLISGGFDSPIAALQLMKRGLKVDFLTFITPPQTDERTVQKITDLVKILNKYQVSSNLIIANYAYLMNYISFVSKESYKITLMRRSFYRLAEKIALKNGALAISNGDNLGQVASQTLESLSTIGAATRMQILRPLLTFDKNEIINIAKKIKTYDISIIKANETCELFAPKEPTTKPSLEQALALEQELSGIQDLEKELLEVHIEYRKIKLENE</sequence>
<feature type="binding site" evidence="18">
    <location>
        <begin position="174"/>
        <end position="175"/>
    </location>
    <ligand>
        <name>ATP</name>
        <dbReference type="ChEBI" id="CHEBI:30616"/>
    </ligand>
</feature>
<dbReference type="PROSITE" id="PS51165">
    <property type="entry name" value="THUMP"/>
    <property type="match status" value="1"/>
</dbReference>
<keyword evidence="6 18" id="KW-0067">ATP-binding</keyword>
<comment type="subcellular location">
    <subcellularLocation>
        <location evidence="1 18">Cytoplasm</location>
    </subcellularLocation>
</comment>
<evidence type="ECO:0000256" key="2">
    <source>
        <dbReference type="ARBA" id="ARBA00022490"/>
    </source>
</evidence>
<dbReference type="FunFam" id="3.40.50.620:FF:000053">
    <property type="entry name" value="Probable tRNA sulfurtransferase"/>
    <property type="match status" value="1"/>
</dbReference>
<evidence type="ECO:0000256" key="4">
    <source>
        <dbReference type="ARBA" id="ARBA00022679"/>
    </source>
</evidence>
<dbReference type="NCBIfam" id="TIGR00342">
    <property type="entry name" value="tRNA uracil 4-sulfurtransferase ThiI"/>
    <property type="match status" value="1"/>
</dbReference>
<evidence type="ECO:0000256" key="9">
    <source>
        <dbReference type="ARBA" id="ARBA00050570"/>
    </source>
</evidence>
<dbReference type="GO" id="GO:0000049">
    <property type="term" value="F:tRNA binding"/>
    <property type="evidence" value="ECO:0007669"/>
    <property type="project" value="UniProtKB-UniRule"/>
</dbReference>
<evidence type="ECO:0000256" key="7">
    <source>
        <dbReference type="ARBA" id="ARBA00022884"/>
    </source>
</evidence>
<dbReference type="InterPro" id="IPR049962">
    <property type="entry name" value="THUMP_ThiI"/>
</dbReference>
<dbReference type="PANTHER" id="PTHR43209">
    <property type="entry name" value="TRNA SULFURTRANSFERASE"/>
    <property type="match status" value="1"/>
</dbReference>
<evidence type="ECO:0000256" key="16">
    <source>
        <dbReference type="ARBA" id="ARBA00077849"/>
    </source>
</evidence>
<dbReference type="Pfam" id="PF22025">
    <property type="entry name" value="ThiI_fer"/>
    <property type="match status" value="1"/>
</dbReference>
<dbReference type="UniPathway" id="UPA00060"/>
<evidence type="ECO:0000256" key="3">
    <source>
        <dbReference type="ARBA" id="ARBA00022555"/>
    </source>
</evidence>
<comment type="similarity">
    <text evidence="12 18">Belongs to the ThiI family.</text>
</comment>
<feature type="domain" description="THUMP" evidence="19">
    <location>
        <begin position="51"/>
        <end position="156"/>
    </location>
</feature>
<evidence type="ECO:0000256" key="6">
    <source>
        <dbReference type="ARBA" id="ARBA00022840"/>
    </source>
</evidence>
<feature type="binding site" evidence="18">
    <location>
        <position position="256"/>
    </location>
    <ligand>
        <name>ATP</name>
        <dbReference type="ChEBI" id="CHEBI:30616"/>
    </ligand>
</feature>